<accession>A0A0A0BNH9</accession>
<evidence type="ECO:0000313" key="3">
    <source>
        <dbReference type="EMBL" id="KGM09490.1"/>
    </source>
</evidence>
<gene>
    <name evidence="3" type="ORF">N868_02015</name>
</gene>
<protein>
    <submittedName>
        <fullName evidence="3">Phosphoribosyltransferase</fullName>
    </submittedName>
</protein>
<keyword evidence="4" id="KW-1185">Reference proteome</keyword>
<organism evidence="3 4">
    <name type="scientific">Cellulomonas carbonis T26</name>
    <dbReference type="NCBI Taxonomy" id="947969"/>
    <lineage>
        <taxon>Bacteria</taxon>
        <taxon>Bacillati</taxon>
        <taxon>Actinomycetota</taxon>
        <taxon>Actinomycetes</taxon>
        <taxon>Micrococcales</taxon>
        <taxon>Cellulomonadaceae</taxon>
        <taxon>Cellulomonas</taxon>
    </lineage>
</organism>
<dbReference type="CDD" id="cd06223">
    <property type="entry name" value="PRTases_typeI"/>
    <property type="match status" value="1"/>
</dbReference>
<comment type="similarity">
    <text evidence="1">Belongs to the ComF/GntX family.</text>
</comment>
<evidence type="ECO:0000256" key="1">
    <source>
        <dbReference type="ARBA" id="ARBA00008007"/>
    </source>
</evidence>
<dbReference type="GO" id="GO:0016757">
    <property type="term" value="F:glycosyltransferase activity"/>
    <property type="evidence" value="ECO:0007669"/>
    <property type="project" value="UniProtKB-KW"/>
</dbReference>
<dbReference type="InterPro" id="IPR051910">
    <property type="entry name" value="ComF/GntX_DNA_util-trans"/>
</dbReference>
<dbReference type="SUPFAM" id="SSF53271">
    <property type="entry name" value="PRTase-like"/>
    <property type="match status" value="1"/>
</dbReference>
<evidence type="ECO:0000313" key="4">
    <source>
        <dbReference type="Proteomes" id="UP000029839"/>
    </source>
</evidence>
<dbReference type="Gene3D" id="3.40.50.2020">
    <property type="match status" value="1"/>
</dbReference>
<dbReference type="AlphaFoldDB" id="A0A0A0BNH9"/>
<dbReference type="RefSeq" id="WP_188484700.1">
    <property type="nucleotide sequence ID" value="NZ_AXCY01000093.1"/>
</dbReference>
<keyword evidence="3" id="KW-0328">Glycosyltransferase</keyword>
<dbReference type="Proteomes" id="UP000029839">
    <property type="component" value="Unassembled WGS sequence"/>
</dbReference>
<evidence type="ECO:0000256" key="2">
    <source>
        <dbReference type="SAM" id="MobiDB-lite"/>
    </source>
</evidence>
<dbReference type="InterPro" id="IPR029057">
    <property type="entry name" value="PRTase-like"/>
</dbReference>
<dbReference type="PANTHER" id="PTHR47505">
    <property type="entry name" value="DNA UTILIZATION PROTEIN YHGH"/>
    <property type="match status" value="1"/>
</dbReference>
<comment type="caution">
    <text evidence="3">The sequence shown here is derived from an EMBL/GenBank/DDBJ whole genome shotgun (WGS) entry which is preliminary data.</text>
</comment>
<reference evidence="3 4" key="1">
    <citation type="submission" date="2013-08" db="EMBL/GenBank/DDBJ databases">
        <title>Genome sequencing of Cellulomonas carbonis T26.</title>
        <authorList>
            <person name="Chen F."/>
            <person name="Li Y."/>
            <person name="Wang G."/>
        </authorList>
    </citation>
    <scope>NUCLEOTIDE SEQUENCE [LARGE SCALE GENOMIC DNA]</scope>
    <source>
        <strain evidence="3 4">T26</strain>
    </source>
</reference>
<dbReference type="PANTHER" id="PTHR47505:SF1">
    <property type="entry name" value="DNA UTILIZATION PROTEIN YHGH"/>
    <property type="match status" value="1"/>
</dbReference>
<dbReference type="InterPro" id="IPR000836">
    <property type="entry name" value="PRTase_dom"/>
</dbReference>
<dbReference type="EMBL" id="AXCY01000093">
    <property type="protein sequence ID" value="KGM09490.1"/>
    <property type="molecule type" value="Genomic_DNA"/>
</dbReference>
<feature type="region of interest" description="Disordered" evidence="2">
    <location>
        <begin position="1"/>
        <end position="26"/>
    </location>
</feature>
<name>A0A0A0BNH9_9CELL</name>
<keyword evidence="3" id="KW-0808">Transferase</keyword>
<proteinExistence type="inferred from homology"/>
<reference evidence="3 4" key="2">
    <citation type="journal article" date="2015" name="Stand. Genomic Sci.">
        <title>Draft genome sequence of Cellulomonas carbonis T26(T) and comparative analysis of six Cellulomonas genomes.</title>
        <authorList>
            <person name="Zhuang W."/>
            <person name="Zhang S."/>
            <person name="Xia X."/>
            <person name="Wang G."/>
        </authorList>
    </citation>
    <scope>NUCLEOTIDE SEQUENCE [LARGE SCALE GENOMIC DNA]</scope>
    <source>
        <strain evidence="3 4">T26</strain>
    </source>
</reference>
<sequence>MPWSTRPSAWSASSPQPSASSSGAQAGRQAGAVRALADLARLVVPVECPGCGRLDVRLCGACLASFDGPVRRVEGSAPRLDRLVGPGPLPVWAPAAYAGPVRGVVTAWKDHGRADLTAPLSGVVRRAARGTASVLAEVTGGERLAVVPVPTRASARRRRGDDLVLRLAGACVEGLRDGGVDAVVVRALAVVRRRADQAGLGARARGGVAGSLAVRRGRAARAPLGWVLVVDDVLTTGGTVAAASDAVVLAGGVPLGALVLAATPPPGRRTSAFPQTREGG</sequence>